<dbReference type="SUPFAM" id="SSF47384">
    <property type="entry name" value="Homodimeric domain of signal transducing histidine kinase"/>
    <property type="match status" value="1"/>
</dbReference>
<evidence type="ECO:0000313" key="10">
    <source>
        <dbReference type="Proteomes" id="UP000430564"/>
    </source>
</evidence>
<dbReference type="PROSITE" id="PS50109">
    <property type="entry name" value="HIS_KIN"/>
    <property type="match status" value="1"/>
</dbReference>
<dbReference type="SMART" id="SM00448">
    <property type="entry name" value="REC"/>
    <property type="match status" value="1"/>
</dbReference>
<keyword evidence="5" id="KW-0175">Coiled coil</keyword>
<dbReference type="Gene3D" id="1.10.287.130">
    <property type="match status" value="1"/>
</dbReference>
<dbReference type="CDD" id="cd00082">
    <property type="entry name" value="HisKA"/>
    <property type="match status" value="1"/>
</dbReference>
<dbReference type="EMBL" id="WEHX01000139">
    <property type="protein sequence ID" value="KAB7652955.1"/>
    <property type="molecule type" value="Genomic_DNA"/>
</dbReference>
<feature type="domain" description="Histidine kinase" evidence="7">
    <location>
        <begin position="194"/>
        <end position="411"/>
    </location>
</feature>
<feature type="transmembrane region" description="Helical" evidence="6">
    <location>
        <begin position="128"/>
        <end position="146"/>
    </location>
</feature>
<keyword evidence="6" id="KW-0472">Membrane</keyword>
<comment type="catalytic activity">
    <reaction evidence="1">
        <text>ATP + protein L-histidine = ADP + protein N-phospho-L-histidine.</text>
        <dbReference type="EC" id="2.7.13.3"/>
    </reaction>
</comment>
<dbReference type="PANTHER" id="PTHR43547:SF2">
    <property type="entry name" value="HYBRID SIGNAL TRANSDUCTION HISTIDINE KINASE C"/>
    <property type="match status" value="1"/>
</dbReference>
<keyword evidence="3 4" id="KW-0597">Phosphoprotein</keyword>
<evidence type="ECO:0000259" key="8">
    <source>
        <dbReference type="PROSITE" id="PS50110"/>
    </source>
</evidence>
<evidence type="ECO:0000259" key="7">
    <source>
        <dbReference type="PROSITE" id="PS50109"/>
    </source>
</evidence>
<accession>A0A6I1EMC6</accession>
<dbReference type="GO" id="GO:0000155">
    <property type="term" value="F:phosphorelay sensor kinase activity"/>
    <property type="evidence" value="ECO:0007669"/>
    <property type="project" value="InterPro"/>
</dbReference>
<evidence type="ECO:0000256" key="3">
    <source>
        <dbReference type="ARBA" id="ARBA00022553"/>
    </source>
</evidence>
<dbReference type="InterPro" id="IPR003594">
    <property type="entry name" value="HATPase_dom"/>
</dbReference>
<reference evidence="9 10" key="1">
    <citation type="submission" date="2019-10" db="EMBL/GenBank/DDBJ databases">
        <title>Genome diversity of Sutterella seckii.</title>
        <authorList>
            <person name="Chaplin A.V."/>
            <person name="Sokolova S.R."/>
            <person name="Mosin K.A."/>
            <person name="Ivanova E.L."/>
            <person name="Kochetkova T.O."/>
            <person name="Goltsov A.Y."/>
            <person name="Trofimov D.Y."/>
            <person name="Efimov B.A."/>
        </authorList>
    </citation>
    <scope>NUCLEOTIDE SEQUENCE [LARGE SCALE GENOMIC DNA]</scope>
    <source>
        <strain evidence="9 10">ASD393</strain>
    </source>
</reference>
<dbReference type="SMART" id="SM00387">
    <property type="entry name" value="HATPase_c"/>
    <property type="match status" value="1"/>
</dbReference>
<feature type="coiled-coil region" evidence="5">
    <location>
        <begin position="158"/>
        <end position="185"/>
    </location>
</feature>
<dbReference type="InterPro" id="IPR003661">
    <property type="entry name" value="HisK_dim/P_dom"/>
</dbReference>
<keyword evidence="6" id="KW-1133">Transmembrane helix</keyword>
<dbReference type="Proteomes" id="UP000430564">
    <property type="component" value="Unassembled WGS sequence"/>
</dbReference>
<comment type="caution">
    <text evidence="9">The sequence shown here is derived from an EMBL/GenBank/DDBJ whole genome shotgun (WGS) entry which is preliminary data.</text>
</comment>
<dbReference type="Pfam" id="PF00072">
    <property type="entry name" value="Response_reg"/>
    <property type="match status" value="1"/>
</dbReference>
<dbReference type="Gene3D" id="3.40.50.2300">
    <property type="match status" value="1"/>
</dbReference>
<gene>
    <name evidence="9" type="ORF">GBM95_11185</name>
</gene>
<organism evidence="9 10">
    <name type="scientific">Sutterella seckii</name>
    <dbReference type="NCBI Taxonomy" id="1944635"/>
    <lineage>
        <taxon>Bacteria</taxon>
        <taxon>Pseudomonadati</taxon>
        <taxon>Pseudomonadota</taxon>
        <taxon>Betaproteobacteria</taxon>
        <taxon>Burkholderiales</taxon>
        <taxon>Sutterellaceae</taxon>
        <taxon>Sutterella</taxon>
    </lineage>
</organism>
<evidence type="ECO:0000313" key="9">
    <source>
        <dbReference type="EMBL" id="KAB7652955.1"/>
    </source>
</evidence>
<dbReference type="CDD" id="cd17537">
    <property type="entry name" value="REC_FixJ"/>
    <property type="match status" value="1"/>
</dbReference>
<keyword evidence="6" id="KW-0812">Transmembrane</keyword>
<dbReference type="PANTHER" id="PTHR43547">
    <property type="entry name" value="TWO-COMPONENT HISTIDINE KINASE"/>
    <property type="match status" value="1"/>
</dbReference>
<dbReference type="PROSITE" id="PS50110">
    <property type="entry name" value="RESPONSE_REGULATORY"/>
    <property type="match status" value="1"/>
</dbReference>
<dbReference type="SUPFAM" id="SSF55874">
    <property type="entry name" value="ATPase domain of HSP90 chaperone/DNA topoisomerase II/histidine kinase"/>
    <property type="match status" value="1"/>
</dbReference>
<dbReference type="Pfam" id="PF00512">
    <property type="entry name" value="HisKA"/>
    <property type="match status" value="1"/>
</dbReference>
<name>A0A6I1EMC6_9BURK</name>
<dbReference type="InterPro" id="IPR011006">
    <property type="entry name" value="CheY-like_superfamily"/>
</dbReference>
<dbReference type="OrthoDB" id="9768069at2"/>
<evidence type="ECO:0000256" key="2">
    <source>
        <dbReference type="ARBA" id="ARBA00012438"/>
    </source>
</evidence>
<dbReference type="EC" id="2.7.13.3" evidence="2"/>
<dbReference type="InterPro" id="IPR036097">
    <property type="entry name" value="HisK_dim/P_sf"/>
</dbReference>
<feature type="modified residue" description="4-aspartylphosphate" evidence="4">
    <location>
        <position position="479"/>
    </location>
</feature>
<protein>
    <recommendedName>
        <fullName evidence="2">histidine kinase</fullName>
        <ecNumber evidence="2">2.7.13.3</ecNumber>
    </recommendedName>
</protein>
<dbReference type="Pfam" id="PF02518">
    <property type="entry name" value="HATPase_c"/>
    <property type="match status" value="1"/>
</dbReference>
<dbReference type="InterPro" id="IPR001789">
    <property type="entry name" value="Sig_transdc_resp-reg_receiver"/>
</dbReference>
<dbReference type="Gene3D" id="3.30.565.10">
    <property type="entry name" value="Histidine kinase-like ATPase, C-terminal domain"/>
    <property type="match status" value="1"/>
</dbReference>
<evidence type="ECO:0000256" key="5">
    <source>
        <dbReference type="SAM" id="Coils"/>
    </source>
</evidence>
<dbReference type="SUPFAM" id="SSF52172">
    <property type="entry name" value="CheY-like"/>
    <property type="match status" value="1"/>
</dbReference>
<evidence type="ECO:0000256" key="6">
    <source>
        <dbReference type="SAM" id="Phobius"/>
    </source>
</evidence>
<proteinExistence type="predicted"/>
<evidence type="ECO:0000256" key="1">
    <source>
        <dbReference type="ARBA" id="ARBA00000085"/>
    </source>
</evidence>
<evidence type="ECO:0000256" key="4">
    <source>
        <dbReference type="PROSITE-ProRule" id="PRU00169"/>
    </source>
</evidence>
<dbReference type="InterPro" id="IPR036890">
    <property type="entry name" value="HATPase_C_sf"/>
</dbReference>
<dbReference type="AlphaFoldDB" id="A0A6I1EMC6"/>
<feature type="domain" description="Response regulatory" evidence="8">
    <location>
        <begin position="430"/>
        <end position="544"/>
    </location>
</feature>
<dbReference type="InterPro" id="IPR005467">
    <property type="entry name" value="His_kinase_dom"/>
</dbReference>
<sequence length="560" mass="62509">METAILEACRYEMLLASGQIRPDEFRVVSEKPQTDGFRCVRSTQLYPGIVAGARTAVDGQIKERAAEVLYGLKFPSAPGFEAYGSASGWKWTLSTDLRSVRRVLQRFSFVPTAASRLGVTQTVTRYKFALLIGFLVLAGAFTYSYVVSRTVQERTKSLNDALGEKIRLERKEKSARERLSQLERAGMVSELSSMISHELRQPVASLINYADGLRVYLGDRAKADPILTEATDEIIRQATRVSDIVTRVRNYAKKRAGEHVRCNLSEITNLAIDTFIVGSECEHAIHSITLPDDAPLCCDPLEIELLIVNFLRNALQAVERNAPDEEKRIDVRILRDSGFWRLEVEDNGPEIPDETLRDLSHPVSSDKLEGLGLGLSLCRVIAERHTARLGFRRALPTASSPPFPFLLPKRSLTQTIDMPTFPSPDFYCPLARIVDDEETVRNSESFTLRVAGIQTVVYESAEDFLEHDDMRHPGCVVLDVRMPGMSGLELQEEMTRRGIDLPILFISGHGDIPMAVAALKRGAHDFCEKPVAPDKFRAAVREMILSSRVVFRATDPVSVS</sequence>
<dbReference type="SMART" id="SM00388">
    <property type="entry name" value="HisKA"/>
    <property type="match status" value="1"/>
</dbReference>